<evidence type="ECO:0000259" key="3">
    <source>
        <dbReference type="Pfam" id="PF00561"/>
    </source>
</evidence>
<dbReference type="Gene3D" id="3.40.50.1820">
    <property type="entry name" value="alpha/beta hydrolase"/>
    <property type="match status" value="1"/>
</dbReference>
<evidence type="ECO:0000313" key="5">
    <source>
        <dbReference type="Proteomes" id="UP000422736"/>
    </source>
</evidence>
<accession>A0ABX6EW43</accession>
<dbReference type="InterPro" id="IPR000073">
    <property type="entry name" value="AB_hydrolase_1"/>
</dbReference>
<organism evidence="4 5">
    <name type="scientific">Kluyveromyces marxianus</name>
    <name type="common">Yeast</name>
    <name type="synonym">Candida kefyr</name>
    <dbReference type="NCBI Taxonomy" id="4911"/>
    <lineage>
        <taxon>Eukaryota</taxon>
        <taxon>Fungi</taxon>
        <taxon>Dikarya</taxon>
        <taxon>Ascomycota</taxon>
        <taxon>Saccharomycotina</taxon>
        <taxon>Saccharomycetes</taxon>
        <taxon>Saccharomycetales</taxon>
        <taxon>Saccharomycetaceae</taxon>
        <taxon>Kluyveromyces</taxon>
    </lineage>
</organism>
<dbReference type="Proteomes" id="UP000422736">
    <property type="component" value="Chromosome 5"/>
</dbReference>
<reference evidence="4 5" key="1">
    <citation type="submission" date="2016-03" db="EMBL/GenBank/DDBJ databases">
        <title>How can Kluyveromyces marxianus grow so fast - potential evolutionary course in Saccharomyces Complex revealed by comparative genomics.</title>
        <authorList>
            <person name="Mo W."/>
            <person name="Lu W."/>
            <person name="Yang X."/>
            <person name="Qi J."/>
            <person name="Lv H."/>
        </authorList>
    </citation>
    <scope>NUCLEOTIDE SEQUENCE [LARGE SCALE GENOMIC DNA]</scope>
    <source>
        <strain evidence="4 5">FIM1</strain>
    </source>
</reference>
<dbReference type="SUPFAM" id="SSF53474">
    <property type="entry name" value="alpha/beta-Hydrolases"/>
    <property type="match status" value="1"/>
</dbReference>
<evidence type="ECO:0000313" key="4">
    <source>
        <dbReference type="EMBL" id="QGN16575.1"/>
    </source>
</evidence>
<dbReference type="InterPro" id="IPR029058">
    <property type="entry name" value="AB_hydrolase_fold"/>
</dbReference>
<name>A0ABX6EW43_KLUMA</name>
<gene>
    <name evidence="4" type="primary">EAT1</name>
    <name evidence="4" type="ORF">FIM1_3290</name>
</gene>
<sequence length="346" mass="39380">MVLLRGARVFQGHVSRPCVGKIRNIVRYSTGPLYDHHNNTFKTTTRQGAYGSTEVLNPDLMSDEIPTVELCYEVVDEHSSKYESKAPIVILHGLFGSKANNRTLARMLNKQLQRDIFSLDLRNHGGSPHIGRHDYIGMAADVERWVKSRDFEKKPIMLGHSMGAKAAMSVVLRKPDMCSMLVSLENAPVATKPQNAFPRYVKALLKIIDDPTVNTNTQAMERLKSVDDSIVVRQFLLTVLQRVKDEETGQFRFKSRIPLGILNDAIVKGNIANWEFNPWVHRYTGPSLFVRGTQSHYIADEYIVDIGRFFPNFEVKDIDAGHWLNTEKPQECADIITEFVERHEDE</sequence>
<keyword evidence="5" id="KW-1185">Reference proteome</keyword>
<keyword evidence="2" id="KW-0378">Hydrolase</keyword>
<proteinExistence type="inferred from homology"/>
<feature type="domain" description="AB hydrolase-1" evidence="3">
    <location>
        <begin position="87"/>
        <end position="329"/>
    </location>
</feature>
<evidence type="ECO:0000256" key="2">
    <source>
        <dbReference type="ARBA" id="ARBA00022801"/>
    </source>
</evidence>
<comment type="similarity">
    <text evidence="1">Belongs to the AB hydrolase superfamily.</text>
</comment>
<dbReference type="PANTHER" id="PTHR46118:SF4">
    <property type="entry name" value="PROTEIN ABHD11"/>
    <property type="match status" value="1"/>
</dbReference>
<dbReference type="EMBL" id="CP015058">
    <property type="protein sequence ID" value="QGN16575.1"/>
    <property type="molecule type" value="Genomic_DNA"/>
</dbReference>
<dbReference type="PANTHER" id="PTHR46118">
    <property type="entry name" value="PROTEIN ABHD11"/>
    <property type="match status" value="1"/>
</dbReference>
<evidence type="ECO:0000256" key="1">
    <source>
        <dbReference type="ARBA" id="ARBA00008645"/>
    </source>
</evidence>
<protein>
    <submittedName>
        <fullName evidence="4">Protein YGR015C</fullName>
    </submittedName>
</protein>
<dbReference type="Pfam" id="PF00561">
    <property type="entry name" value="Abhydrolase_1"/>
    <property type="match status" value="1"/>
</dbReference>